<keyword evidence="2" id="KW-1185">Reference proteome</keyword>
<dbReference type="Proteomes" id="UP000479190">
    <property type="component" value="Unassembled WGS sequence"/>
</dbReference>
<proteinExistence type="predicted"/>
<evidence type="ECO:0000313" key="2">
    <source>
        <dbReference type="Proteomes" id="UP000479190"/>
    </source>
</evidence>
<reference evidence="1 2" key="1">
    <citation type="submission" date="2020-02" db="EMBL/GenBank/DDBJ databases">
        <authorList>
            <person name="Ferguson B K."/>
        </authorList>
    </citation>
    <scope>NUCLEOTIDE SEQUENCE [LARGE SCALE GENOMIC DNA]</scope>
</reference>
<evidence type="ECO:0000313" key="1">
    <source>
        <dbReference type="EMBL" id="CAB0040940.1"/>
    </source>
</evidence>
<organism evidence="1 2">
    <name type="scientific">Trichogramma brassicae</name>
    <dbReference type="NCBI Taxonomy" id="86971"/>
    <lineage>
        <taxon>Eukaryota</taxon>
        <taxon>Metazoa</taxon>
        <taxon>Ecdysozoa</taxon>
        <taxon>Arthropoda</taxon>
        <taxon>Hexapoda</taxon>
        <taxon>Insecta</taxon>
        <taxon>Pterygota</taxon>
        <taxon>Neoptera</taxon>
        <taxon>Endopterygota</taxon>
        <taxon>Hymenoptera</taxon>
        <taxon>Apocrita</taxon>
        <taxon>Proctotrupomorpha</taxon>
        <taxon>Chalcidoidea</taxon>
        <taxon>Trichogrammatidae</taxon>
        <taxon>Trichogramma</taxon>
    </lineage>
</organism>
<dbReference type="AlphaFoldDB" id="A0A6H5IRH0"/>
<gene>
    <name evidence="1" type="ORF">TBRA_LOCUS12631</name>
</gene>
<name>A0A6H5IRH0_9HYME</name>
<accession>A0A6H5IRH0</accession>
<sequence>MSLAASGSFLIIHTDRPRSQILPCTASDRTTALSPGSDATRSKLFHNNQLLHAPVAKRPSMRSTFTPYISRKIDKLSVQSYKCMNCKNVGEREVAKKSLRKGTYTDHGEHRSVHNAVDHLEDDIPRASIMRSALNRASRSVTYVRTKI</sequence>
<protein>
    <submittedName>
        <fullName evidence="1">Uncharacterized protein</fullName>
    </submittedName>
</protein>
<dbReference type="EMBL" id="CADCXV010001074">
    <property type="protein sequence ID" value="CAB0040940.1"/>
    <property type="molecule type" value="Genomic_DNA"/>
</dbReference>